<evidence type="ECO:0000256" key="2">
    <source>
        <dbReference type="ARBA" id="ARBA00023295"/>
    </source>
</evidence>
<dbReference type="RefSeq" id="WP_216857755.1">
    <property type="nucleotide sequence ID" value="NZ_FNGY01000001.1"/>
</dbReference>
<dbReference type="SUPFAM" id="SSF51445">
    <property type="entry name" value="(Trans)glycosidases"/>
    <property type="match status" value="1"/>
</dbReference>
<dbReference type="InterPro" id="IPR054861">
    <property type="entry name" value="Endoglyc_H"/>
</dbReference>
<dbReference type="InterPro" id="IPR001579">
    <property type="entry name" value="Glyco_hydro_18_chit_AS"/>
</dbReference>
<dbReference type="Pfam" id="PF00704">
    <property type="entry name" value="Glyco_hydro_18"/>
    <property type="match status" value="1"/>
</dbReference>
<dbReference type="STRING" id="430522.BFS30_00070"/>
<evidence type="ECO:0000256" key="1">
    <source>
        <dbReference type="ARBA" id="ARBA00022801"/>
    </source>
</evidence>
<dbReference type="Proteomes" id="UP000183200">
    <property type="component" value="Unassembled WGS sequence"/>
</dbReference>
<dbReference type="InterPro" id="IPR017853">
    <property type="entry name" value="GH"/>
</dbReference>
<keyword evidence="1 3" id="KW-0378">Hydrolase</keyword>
<keyword evidence="7" id="KW-1185">Reference proteome</keyword>
<dbReference type="GO" id="GO:0005975">
    <property type="term" value="P:carbohydrate metabolic process"/>
    <property type="evidence" value="ECO:0007669"/>
    <property type="project" value="InterPro"/>
</dbReference>
<dbReference type="Gene3D" id="3.20.20.80">
    <property type="entry name" value="Glycosidases"/>
    <property type="match status" value="1"/>
</dbReference>
<evidence type="ECO:0000313" key="6">
    <source>
        <dbReference type="EMBL" id="SDL29833.1"/>
    </source>
</evidence>
<protein>
    <submittedName>
        <fullName evidence="6">Glycosyl hydrolases family 18</fullName>
    </submittedName>
</protein>
<dbReference type="CDD" id="cd06542">
    <property type="entry name" value="GH18_EndoS-like"/>
    <property type="match status" value="1"/>
</dbReference>
<comment type="similarity">
    <text evidence="4">Belongs to the glycosyl hydrolase 18 family.</text>
</comment>
<dbReference type="InterPro" id="IPR001223">
    <property type="entry name" value="Glyco_hydro18_cat"/>
</dbReference>
<evidence type="ECO:0000256" key="3">
    <source>
        <dbReference type="RuleBase" id="RU000489"/>
    </source>
</evidence>
<accession>A0A1G9IXZ4</accession>
<proteinExistence type="inferred from homology"/>
<sequence length="324" mass="34749">MKNKNMLNGLVAVMTAGLLLSACKKTGPVDGTDVTGSSTASATSPAAAAVAKSGPISVCYVEVNNNNILNVGAYTLKTGGQQLFDLAIIFAANINYDAVTKKAFLFNNDKVTKVLSNKATYIKPLQDKGIKVLLSVLGNHQGVGFCNFTSRASAKDFAQQLSNAVTTYNLDGIDFDDEYAEYGKNGTTQPNDSSFVMLVQELRKLMPTKLITFYYYGPAASRVQWNGQRVGDNVNYSWNANYGSFSVPNVPPMGKSLLSPAAVWINNTSASTAKSLAQSTKNQGYGVYLTYDLPGTNMATYLSSFSTVLYGDSVKLSSPLQSWP</sequence>
<evidence type="ECO:0000259" key="5">
    <source>
        <dbReference type="PROSITE" id="PS51910"/>
    </source>
</evidence>
<dbReference type="PROSITE" id="PS01095">
    <property type="entry name" value="GH18_1"/>
    <property type="match status" value="1"/>
</dbReference>
<dbReference type="EMBL" id="FNGY01000001">
    <property type="protein sequence ID" value="SDL29833.1"/>
    <property type="molecule type" value="Genomic_DNA"/>
</dbReference>
<dbReference type="NCBIfam" id="NF045482">
    <property type="entry name" value="Endoglyc_H"/>
    <property type="match status" value="1"/>
</dbReference>
<dbReference type="AlphaFoldDB" id="A0A1G9IXZ4"/>
<dbReference type="PROSITE" id="PS51910">
    <property type="entry name" value="GH18_2"/>
    <property type="match status" value="1"/>
</dbReference>
<name>A0A1G9IXZ4_9SPHI</name>
<dbReference type="PROSITE" id="PS51257">
    <property type="entry name" value="PROKAR_LIPOPROTEIN"/>
    <property type="match status" value="1"/>
</dbReference>
<evidence type="ECO:0000256" key="4">
    <source>
        <dbReference type="RuleBase" id="RU004453"/>
    </source>
</evidence>
<gene>
    <name evidence="6" type="ORF">SAMN05421820_10186</name>
</gene>
<feature type="domain" description="GH18" evidence="5">
    <location>
        <begin position="55"/>
        <end position="312"/>
    </location>
</feature>
<evidence type="ECO:0000313" key="7">
    <source>
        <dbReference type="Proteomes" id="UP000183200"/>
    </source>
</evidence>
<reference evidence="7" key="1">
    <citation type="submission" date="2016-10" db="EMBL/GenBank/DDBJ databases">
        <authorList>
            <person name="Varghese N."/>
            <person name="Submissions S."/>
        </authorList>
    </citation>
    <scope>NUCLEOTIDE SEQUENCE [LARGE SCALE GENOMIC DNA]</scope>
    <source>
        <strain evidence="7">DSM 19110</strain>
    </source>
</reference>
<dbReference type="GO" id="GO:0004553">
    <property type="term" value="F:hydrolase activity, hydrolyzing O-glycosyl compounds"/>
    <property type="evidence" value="ECO:0007669"/>
    <property type="project" value="InterPro"/>
</dbReference>
<keyword evidence="2 3" id="KW-0326">Glycosidase</keyword>
<organism evidence="6 7">
    <name type="scientific">Pedobacter steynii</name>
    <dbReference type="NCBI Taxonomy" id="430522"/>
    <lineage>
        <taxon>Bacteria</taxon>
        <taxon>Pseudomonadati</taxon>
        <taxon>Bacteroidota</taxon>
        <taxon>Sphingobacteriia</taxon>
        <taxon>Sphingobacteriales</taxon>
        <taxon>Sphingobacteriaceae</taxon>
        <taxon>Pedobacter</taxon>
    </lineage>
</organism>